<dbReference type="EMBL" id="JALJOQ010000047">
    <property type="protein sequence ID" value="KAK9804975.1"/>
    <property type="molecule type" value="Genomic_DNA"/>
</dbReference>
<evidence type="ECO:0000256" key="4">
    <source>
        <dbReference type="PROSITE-ProRule" id="PRU00175"/>
    </source>
</evidence>
<feature type="region of interest" description="Disordered" evidence="5">
    <location>
        <begin position="722"/>
        <end position="760"/>
    </location>
</feature>
<feature type="region of interest" description="Disordered" evidence="5">
    <location>
        <begin position="654"/>
        <end position="710"/>
    </location>
</feature>
<dbReference type="Proteomes" id="UP001465755">
    <property type="component" value="Unassembled WGS sequence"/>
</dbReference>
<dbReference type="Pfam" id="PF13920">
    <property type="entry name" value="zf-C3HC4_3"/>
    <property type="match status" value="1"/>
</dbReference>
<keyword evidence="8" id="KW-1185">Reference proteome</keyword>
<dbReference type="Gene3D" id="3.30.40.10">
    <property type="entry name" value="Zinc/RING finger domain, C3HC4 (zinc finger)"/>
    <property type="match status" value="1"/>
</dbReference>
<dbReference type="SUPFAM" id="SSF57850">
    <property type="entry name" value="RING/U-box"/>
    <property type="match status" value="1"/>
</dbReference>
<accession>A0AAW1P583</accession>
<comment type="caution">
    <text evidence="7">The sequence shown here is derived from an EMBL/GenBank/DDBJ whole genome shotgun (WGS) entry which is preliminary data.</text>
</comment>
<keyword evidence="3" id="KW-0862">Zinc</keyword>
<feature type="compositionally biased region" description="Low complexity" evidence="5">
    <location>
        <begin position="141"/>
        <end position="150"/>
    </location>
</feature>
<evidence type="ECO:0000313" key="7">
    <source>
        <dbReference type="EMBL" id="KAK9804975.1"/>
    </source>
</evidence>
<dbReference type="PROSITE" id="PS01358">
    <property type="entry name" value="ZF_RANBP2_1"/>
    <property type="match status" value="1"/>
</dbReference>
<gene>
    <name evidence="7" type="ORF">WJX73_006383</name>
</gene>
<organism evidence="7 8">
    <name type="scientific">Symbiochloris irregularis</name>
    <dbReference type="NCBI Taxonomy" id="706552"/>
    <lineage>
        <taxon>Eukaryota</taxon>
        <taxon>Viridiplantae</taxon>
        <taxon>Chlorophyta</taxon>
        <taxon>core chlorophytes</taxon>
        <taxon>Trebouxiophyceae</taxon>
        <taxon>Trebouxiales</taxon>
        <taxon>Trebouxiaceae</taxon>
        <taxon>Symbiochloris</taxon>
    </lineage>
</organism>
<reference evidence="7 8" key="1">
    <citation type="journal article" date="2024" name="Nat. Commun.">
        <title>Phylogenomics reveals the evolutionary origins of lichenization in chlorophyte algae.</title>
        <authorList>
            <person name="Puginier C."/>
            <person name="Libourel C."/>
            <person name="Otte J."/>
            <person name="Skaloud P."/>
            <person name="Haon M."/>
            <person name="Grisel S."/>
            <person name="Petersen M."/>
            <person name="Berrin J.G."/>
            <person name="Delaux P.M."/>
            <person name="Dal Grande F."/>
            <person name="Keller J."/>
        </authorList>
    </citation>
    <scope>NUCLEOTIDE SEQUENCE [LARGE SCALE GENOMIC DNA]</scope>
    <source>
        <strain evidence="7 8">SAG 2036</strain>
    </source>
</reference>
<evidence type="ECO:0000256" key="2">
    <source>
        <dbReference type="ARBA" id="ARBA00022771"/>
    </source>
</evidence>
<evidence type="ECO:0000259" key="6">
    <source>
        <dbReference type="PROSITE" id="PS50089"/>
    </source>
</evidence>
<evidence type="ECO:0000256" key="1">
    <source>
        <dbReference type="ARBA" id="ARBA00022723"/>
    </source>
</evidence>
<feature type="region of interest" description="Disordered" evidence="5">
    <location>
        <begin position="141"/>
        <end position="166"/>
    </location>
</feature>
<feature type="compositionally biased region" description="Pro residues" evidence="5">
    <location>
        <begin position="730"/>
        <end position="744"/>
    </location>
</feature>
<dbReference type="GO" id="GO:0008270">
    <property type="term" value="F:zinc ion binding"/>
    <property type="evidence" value="ECO:0007669"/>
    <property type="project" value="UniProtKB-KW"/>
</dbReference>
<dbReference type="InterPro" id="IPR001841">
    <property type="entry name" value="Znf_RING"/>
</dbReference>
<evidence type="ECO:0000313" key="8">
    <source>
        <dbReference type="Proteomes" id="UP001465755"/>
    </source>
</evidence>
<dbReference type="InterPro" id="IPR013083">
    <property type="entry name" value="Znf_RING/FYVE/PHD"/>
</dbReference>
<dbReference type="PROSITE" id="PS50089">
    <property type="entry name" value="ZF_RING_2"/>
    <property type="match status" value="1"/>
</dbReference>
<dbReference type="AlphaFoldDB" id="A0AAW1P583"/>
<dbReference type="SMART" id="SM00184">
    <property type="entry name" value="RING"/>
    <property type="match status" value="1"/>
</dbReference>
<feature type="domain" description="RING-type" evidence="6">
    <location>
        <begin position="67"/>
        <end position="112"/>
    </location>
</feature>
<proteinExistence type="predicted"/>
<evidence type="ECO:0000256" key="5">
    <source>
        <dbReference type="SAM" id="MobiDB-lite"/>
    </source>
</evidence>
<keyword evidence="1" id="KW-0479">Metal-binding</keyword>
<sequence length="798" mass="85103">MACLFRALNLPAAVGPPGNGAMSAVAPTPVDQVAVTQGAWAAKGAWGSKAKQSTDSPPKLQEGQEECNICFESAVDVRFVPCKHGSCNSCVDQLRIAAVFKPDAGVRCPYCRQYVNGFSSLTGEVTGFNLQQANKAARAASAAREASAQQKLHEVKQPAASTSQDGPPQVWNCVDCGKINYGFSPKCHRCKKAAPRQSQPVSKDVLQCNSEELVFMACRKFHPDFNQAFKEAGVPYVMEDARATGTHEGVVAALLNGGQKRLIHIISVIIANGKLWHLITNLIGNYFIQDLLLALKMIREAAKDPAILKKASVNVAAATGVVRGKDAFAQVQGPILERAAELLKHPQGFFVLDKAVGLSTGPELLSFARLIFTEHSGILLDKWFLRLVSKIVDRLVDTSCGTEGDPRERAEAGDLLETFCGHCCARESQVVNAAGFWQPGQMLVEAIQGSLPRNKAITLASIIAGYAQKLAGNKKAVATLQSLMALRSFEESSADNIITVICCVAQSLETAICEVAARVDQDGHRLVQTLVEQLAAVKENAWVYSIATELVQGVAKLLKKPQVMSVVAFTLAQQCYEAEQLDDLLQTLDDQAGTSSMLSLLAQVNEIRASQHPDLASIPPPQSALATIKAANAVITGQADAAWSDADLSSYFGAPQQNPPVAPHARGQPLQAAHTAAAMAPRGPPRPYHPDPSMLFPAPAHSTPRPLPGGANGGITRYLPHMMGSMQPAPAAPPPAPAPAPAPAEAPAAPASPPRGQRPDLICIGHGLALGLTQPVAFKQRLKRQQPRFRRSKHWSPC</sequence>
<dbReference type="InterPro" id="IPR001876">
    <property type="entry name" value="Znf_RanBP2"/>
</dbReference>
<name>A0AAW1P583_9CHLO</name>
<protein>
    <recommendedName>
        <fullName evidence="6">RING-type domain-containing protein</fullName>
    </recommendedName>
</protein>
<keyword evidence="2 4" id="KW-0863">Zinc-finger</keyword>
<evidence type="ECO:0000256" key="3">
    <source>
        <dbReference type="ARBA" id="ARBA00022833"/>
    </source>
</evidence>